<accession>A0A915HJA3</accession>
<organism evidence="14 15">
    <name type="scientific">Romanomermis culicivorax</name>
    <name type="common">Nematode worm</name>
    <dbReference type="NCBI Taxonomy" id="13658"/>
    <lineage>
        <taxon>Eukaryota</taxon>
        <taxon>Metazoa</taxon>
        <taxon>Ecdysozoa</taxon>
        <taxon>Nematoda</taxon>
        <taxon>Enoplea</taxon>
        <taxon>Dorylaimia</taxon>
        <taxon>Mermithida</taxon>
        <taxon>Mermithoidea</taxon>
        <taxon>Mermithidae</taxon>
        <taxon>Romanomermis</taxon>
    </lineage>
</organism>
<sequence length="722" mass="82913">MIASYESIKIVLLSLMVMNFWVFSAYKQQILAENYELNNNYDDEVLVDDLASGVEKVVNIKKNAHWKKMVDNHTLPFVTTQMMMFEECSDEEVRQWGSKIVQKMLVGYDDISAPLAAGVDVEVDVTIQAVSEISEISYSFKTDIYLSQKWPDPALRYDVYTNCLVNLSLSYKVIEKVWNPNVCFVNSKKTSIHSSPMPNIFFVIFPNGTVWTSYRVLLEAPCTMDFTTFPMDEARCELIIESYSFNIGKVRLAWKRYGSPVVVEPHNVKVPEYKLYKFNHFAERFEYPPGLWDQLMFWTFYVRIRTFSGRTNPLEKYNDTEFWIRYKLTKNNAIQLIDLLEENLNRYTKRSCHVSSALQIRLTSCPENLPNRPMDGPQFTVGFINRVELIFRRTYGYFLLQIYLPTYCIVFISWIGFWLDHRSLPARVSLGVSSMMALILQYNNIGRHLPRVSDIKGVDIYMFSCIAFIFFSMVELAIAGYVEKRSLKKTDKRRLAAKVAADHLITEHPIFKKVNQHHHRQALAKEKRVGRKSSAYSGSASSAASRRYSKAFLSSATTVDQTPVKSGALVTTTHGCGGGDDDLETSQVSYHLLKQSGMLTVLDPGSPITGVSSSVVHQFPSRTWASSGARKNRRFVLLNFIQCCCKWPKFLRKQRNKGDFLDDRGVEEDDTVVGSADDHSIPVWQGEQVDELSRKLFPCCFLVLNIIYWWYYTAKASKTNNG</sequence>
<protein>
    <submittedName>
        <fullName evidence="15">Uncharacterized protein</fullName>
    </submittedName>
</protein>
<evidence type="ECO:0000256" key="8">
    <source>
        <dbReference type="ARBA" id="ARBA00023065"/>
    </source>
</evidence>
<dbReference type="InterPro" id="IPR006201">
    <property type="entry name" value="Neur_channel"/>
</dbReference>
<feature type="transmembrane region" description="Helical" evidence="11">
    <location>
        <begin position="696"/>
        <end position="712"/>
    </location>
</feature>
<dbReference type="PRINTS" id="PR00252">
    <property type="entry name" value="NRIONCHANNEL"/>
</dbReference>
<dbReference type="InterPro" id="IPR036719">
    <property type="entry name" value="Neuro-gated_channel_TM_sf"/>
</dbReference>
<feature type="transmembrane region" description="Helical" evidence="11">
    <location>
        <begin position="460"/>
        <end position="482"/>
    </location>
</feature>
<evidence type="ECO:0000256" key="9">
    <source>
        <dbReference type="ARBA" id="ARBA00023136"/>
    </source>
</evidence>
<dbReference type="CDD" id="cd18990">
    <property type="entry name" value="LGIC_ECD_GABAAR"/>
    <property type="match status" value="1"/>
</dbReference>
<comment type="similarity">
    <text evidence="11">Belongs to the ligand-gated ion channel (TC 1.A.9) family.</text>
</comment>
<feature type="domain" description="Neurotransmitter-gated ion-channel transmembrane" evidence="13">
    <location>
        <begin position="402"/>
        <end position="549"/>
    </location>
</feature>
<evidence type="ECO:0000313" key="14">
    <source>
        <dbReference type="Proteomes" id="UP000887565"/>
    </source>
</evidence>
<dbReference type="InterPro" id="IPR038050">
    <property type="entry name" value="Neuro_actylchol_rec"/>
</dbReference>
<evidence type="ECO:0000256" key="2">
    <source>
        <dbReference type="ARBA" id="ARBA00004236"/>
    </source>
</evidence>
<evidence type="ECO:0000256" key="11">
    <source>
        <dbReference type="RuleBase" id="RU000687"/>
    </source>
</evidence>
<name>A0A915HJA3_ROMCU</name>
<dbReference type="InterPro" id="IPR006202">
    <property type="entry name" value="Neur_chan_lig-bd"/>
</dbReference>
<dbReference type="AlphaFoldDB" id="A0A915HJA3"/>
<keyword evidence="7 11" id="KW-1133">Transmembrane helix</keyword>
<dbReference type="InterPro" id="IPR006028">
    <property type="entry name" value="GABAA/Glycine_rcpt"/>
</dbReference>
<dbReference type="InterPro" id="IPR036734">
    <property type="entry name" value="Neur_chan_lig-bd_sf"/>
</dbReference>
<dbReference type="SUPFAM" id="SSF90112">
    <property type="entry name" value="Neurotransmitter-gated ion-channel transmembrane pore"/>
    <property type="match status" value="1"/>
</dbReference>
<evidence type="ECO:0000313" key="15">
    <source>
        <dbReference type="WBParaSite" id="nRc.2.0.1.t01733-RA"/>
    </source>
</evidence>
<dbReference type="InterPro" id="IPR018000">
    <property type="entry name" value="Neurotransmitter_ion_chnl_CS"/>
</dbReference>
<feature type="transmembrane region" description="Helical" evidence="11">
    <location>
        <begin position="395"/>
        <end position="417"/>
    </location>
</feature>
<keyword evidence="6" id="KW-0732">Signal</keyword>
<keyword evidence="14" id="KW-1185">Reference proteome</keyword>
<dbReference type="SUPFAM" id="SSF63712">
    <property type="entry name" value="Nicotinic receptor ligand binding domain-like"/>
    <property type="match status" value="1"/>
</dbReference>
<evidence type="ECO:0000256" key="4">
    <source>
        <dbReference type="ARBA" id="ARBA00022475"/>
    </source>
</evidence>
<dbReference type="PANTHER" id="PTHR18945">
    <property type="entry name" value="NEUROTRANSMITTER GATED ION CHANNEL"/>
    <property type="match status" value="1"/>
</dbReference>
<dbReference type="GO" id="GO:0005886">
    <property type="term" value="C:plasma membrane"/>
    <property type="evidence" value="ECO:0007669"/>
    <property type="project" value="UniProtKB-SubCell"/>
</dbReference>
<evidence type="ECO:0000256" key="10">
    <source>
        <dbReference type="ARBA" id="ARBA00023303"/>
    </source>
</evidence>
<keyword evidence="10 11" id="KW-0407">Ion channel</keyword>
<evidence type="ECO:0000259" key="13">
    <source>
        <dbReference type="Pfam" id="PF02932"/>
    </source>
</evidence>
<comment type="subcellular location">
    <subcellularLocation>
        <location evidence="2">Cell membrane</location>
    </subcellularLocation>
    <subcellularLocation>
        <location evidence="1">Membrane</location>
        <topology evidence="1">Multi-pass membrane protein</topology>
    </subcellularLocation>
</comment>
<evidence type="ECO:0000256" key="5">
    <source>
        <dbReference type="ARBA" id="ARBA00022692"/>
    </source>
</evidence>
<dbReference type="Gene3D" id="2.70.170.10">
    <property type="entry name" value="Neurotransmitter-gated ion-channel ligand-binding domain"/>
    <property type="match status" value="1"/>
</dbReference>
<keyword evidence="3 11" id="KW-0813">Transport</keyword>
<evidence type="ECO:0000256" key="6">
    <source>
        <dbReference type="ARBA" id="ARBA00022729"/>
    </source>
</evidence>
<dbReference type="WBParaSite" id="nRc.2.0.1.t01733-RA">
    <property type="protein sequence ID" value="nRc.2.0.1.t01733-RA"/>
    <property type="gene ID" value="nRc.2.0.1.g01733"/>
</dbReference>
<dbReference type="GO" id="GO:0005230">
    <property type="term" value="F:extracellular ligand-gated monoatomic ion channel activity"/>
    <property type="evidence" value="ECO:0007669"/>
    <property type="project" value="InterPro"/>
</dbReference>
<feature type="domain" description="Neurotransmitter-gated ion-channel ligand-binding" evidence="12">
    <location>
        <begin position="99"/>
        <end position="301"/>
    </location>
</feature>
<keyword evidence="4" id="KW-1003">Cell membrane</keyword>
<dbReference type="PRINTS" id="PR00253">
    <property type="entry name" value="GABAARECEPTR"/>
</dbReference>
<proteinExistence type="inferred from homology"/>
<keyword evidence="9 11" id="KW-0472">Membrane</keyword>
<dbReference type="Pfam" id="PF02932">
    <property type="entry name" value="Neur_chan_memb"/>
    <property type="match status" value="1"/>
</dbReference>
<keyword evidence="8 11" id="KW-0406">Ion transport</keyword>
<keyword evidence="5 11" id="KW-0812">Transmembrane</keyword>
<feature type="transmembrane region" description="Helical" evidence="11">
    <location>
        <begin position="424"/>
        <end position="440"/>
    </location>
</feature>
<reference evidence="15" key="1">
    <citation type="submission" date="2022-11" db="UniProtKB">
        <authorList>
            <consortium name="WormBaseParasite"/>
        </authorList>
    </citation>
    <scope>IDENTIFICATION</scope>
</reference>
<dbReference type="GO" id="GO:0004888">
    <property type="term" value="F:transmembrane signaling receptor activity"/>
    <property type="evidence" value="ECO:0007669"/>
    <property type="project" value="InterPro"/>
</dbReference>
<evidence type="ECO:0000259" key="12">
    <source>
        <dbReference type="Pfam" id="PF02931"/>
    </source>
</evidence>
<dbReference type="InterPro" id="IPR006029">
    <property type="entry name" value="Neurotrans-gated_channel_TM"/>
</dbReference>
<dbReference type="Pfam" id="PF02931">
    <property type="entry name" value="Neur_chan_LBD"/>
    <property type="match status" value="1"/>
</dbReference>
<dbReference type="PROSITE" id="PS00236">
    <property type="entry name" value="NEUROTR_ION_CHANNEL"/>
    <property type="match status" value="1"/>
</dbReference>
<evidence type="ECO:0000256" key="7">
    <source>
        <dbReference type="ARBA" id="ARBA00022989"/>
    </source>
</evidence>
<dbReference type="CDD" id="cd19049">
    <property type="entry name" value="LGIC_TM_anion"/>
    <property type="match status" value="1"/>
</dbReference>
<evidence type="ECO:0000256" key="3">
    <source>
        <dbReference type="ARBA" id="ARBA00022448"/>
    </source>
</evidence>
<dbReference type="Gene3D" id="1.20.58.390">
    <property type="entry name" value="Neurotransmitter-gated ion-channel transmembrane domain"/>
    <property type="match status" value="1"/>
</dbReference>
<dbReference type="Proteomes" id="UP000887565">
    <property type="component" value="Unplaced"/>
</dbReference>
<evidence type="ECO:0000256" key="1">
    <source>
        <dbReference type="ARBA" id="ARBA00004141"/>
    </source>
</evidence>